<dbReference type="SMART" id="SM00560">
    <property type="entry name" value="LamGL"/>
    <property type="match status" value="1"/>
</dbReference>
<evidence type="ECO:0000313" key="4">
    <source>
        <dbReference type="EMBL" id="KKN77571.1"/>
    </source>
</evidence>
<gene>
    <name evidence="4" type="ORF">LCGC14_0358460</name>
</gene>
<dbReference type="SUPFAM" id="SSF49899">
    <property type="entry name" value="Concanavalin A-like lectins/glucanases"/>
    <property type="match status" value="1"/>
</dbReference>
<dbReference type="Gene3D" id="2.60.120.200">
    <property type="match status" value="1"/>
</dbReference>
<reference evidence="4" key="1">
    <citation type="journal article" date="2015" name="Nature">
        <title>Complex archaea that bridge the gap between prokaryotes and eukaryotes.</title>
        <authorList>
            <person name="Spang A."/>
            <person name="Saw J.H."/>
            <person name="Jorgensen S.L."/>
            <person name="Zaremba-Niedzwiedzka K."/>
            <person name="Martijn J."/>
            <person name="Lind A.E."/>
            <person name="van Eijk R."/>
            <person name="Schleper C."/>
            <person name="Guy L."/>
            <person name="Ettema T.J."/>
        </authorList>
    </citation>
    <scope>NUCLEOTIDE SEQUENCE</scope>
</reference>
<keyword evidence="1" id="KW-0732">Signal</keyword>
<comment type="caution">
    <text evidence="4">The sequence shown here is derived from an EMBL/GenBank/DDBJ whole genome shotgun (WGS) entry which is preliminary data.</text>
</comment>
<protein>
    <recommendedName>
        <fullName evidence="3">LamG-like jellyroll fold domain-containing protein</fullName>
    </recommendedName>
</protein>
<organism evidence="4">
    <name type="scientific">marine sediment metagenome</name>
    <dbReference type="NCBI Taxonomy" id="412755"/>
    <lineage>
        <taxon>unclassified sequences</taxon>
        <taxon>metagenomes</taxon>
        <taxon>ecological metagenomes</taxon>
    </lineage>
</organism>
<dbReference type="Gene3D" id="2.40.30.180">
    <property type="entry name" value="Ubiquitin-activating enzyme E1, FCCH domain"/>
    <property type="match status" value="1"/>
</dbReference>
<dbReference type="InterPro" id="IPR006558">
    <property type="entry name" value="LamG-like"/>
</dbReference>
<evidence type="ECO:0000256" key="1">
    <source>
        <dbReference type="ARBA" id="ARBA00022729"/>
    </source>
</evidence>
<dbReference type="AlphaFoldDB" id="A0A0F9VVU4"/>
<sequence length="1174" mass="128132">MADIIQRSFSGGEWSPLLDGRSDLEKFYSACRSALNMICTRYGPAVRRPGLYYAAEVKDSSEKAKLFPFKYSTVQAYMLEYGDQYIRFIKDRGQILTPAGTEDLSALDNIKGHWLLNDDLGTNAVLDDDGNTHDGVLAVADTEDRHETGKVGTGCFNLNGKDAVVITSHADFSFVEGVDGDFSLMAMGYVTLVGATQTLISKWKGATDREWRLYIDTDQTLVLALYDETNNIEIKATSDDALAQGWHNIIATYEGEHGSWTKETAANYITLYVDGAAVDSTAANNASYVKMVAGAIDVRIGARIDAADALGHIWADKIDNVAVFGDVLTAAEVASVSSTVIYEITSPYLEADLFGIQRIQSADVLYGFHPDYNPRKLSRFAHDDWLLESIVFDWPPFMSENKTDTTITVTGAGSAPLAVDLAVTMTALKSIFTENHVGSFWLIKHKRTADETVSPNTIRNAFSAAAQTSSSLKDVIGSWNFRTAGTWTGRIVVERSYDDGSTWHSLGDAFERNVAGDPNFNISGNEEVGDAWLRMRSLATAWTGDCTANISVERYYHYGIVKVTAFTSSTVATGEVVRIINSESATKLWSEGAWSDERGYPPCATFHEERLMAGGTRFEPHNLKGSVTFDWENFRGGTLDDQAVSYSLAAGEMNAIRWLISKDILLMGTAGAEWKLGAFDASEPLTPGNPTRPKLQTAYGSRDIQAIMLASVVLFVQQEGRVVRGAQFVFDQGESGGYDAFDYSTLSEHITKSGIVSMAYQQQPEPVLWCVLANGKGIGMTFEPGEKIWGWFPVETDGLFEDVGVIPGVNEDEVWWIVKRTKADGTVIRCIEYMKPRDWGDDQKDCFFVDSGLTFDGGDAVTITGITKANPAVVTMDTYPTDGDGNNVADGDQIRIRYVGGMTQVRNEVFTVSNPNTSAKTFELRDKLDTVDINSLSFTAFAASITGDTTYDSEDITNVSAADIAKISVGAPITGTGIPDDTTITALKDDWFTMSNKAIVAGTITITIAGTVEKVDNTFSGAGHLEGKTVSVLGDGSVHADVVVTSGVIILTEYYNKVHMGLPYNSELIPMKLDFPGQSIRGKVKRTHRAVFSFHNSLGCTYGSLKEDGTSDQLYDIPFRKTTDAMGVAVPLFTGEKQVTFPGQYGLNGDLIVRQSLPLPLTVRTIIQQMKLYG</sequence>
<dbReference type="EMBL" id="LAZR01000276">
    <property type="protein sequence ID" value="KKN77571.1"/>
    <property type="molecule type" value="Genomic_DNA"/>
</dbReference>
<dbReference type="InterPro" id="IPR013320">
    <property type="entry name" value="ConA-like_dom_sf"/>
</dbReference>
<feature type="domain" description="LamG-like jellyroll fold" evidence="3">
    <location>
        <begin position="180"/>
        <end position="331"/>
    </location>
</feature>
<accession>A0A0F9VVU4</accession>
<proteinExistence type="predicted"/>
<evidence type="ECO:0000259" key="3">
    <source>
        <dbReference type="SMART" id="SM00560"/>
    </source>
</evidence>
<name>A0A0F9VVU4_9ZZZZ</name>
<dbReference type="Pfam" id="PF13385">
    <property type="entry name" value="Laminin_G_3"/>
    <property type="match status" value="1"/>
</dbReference>
<dbReference type="InterPro" id="IPR042302">
    <property type="entry name" value="E1_FCCH_sf"/>
</dbReference>
<evidence type="ECO:0000256" key="2">
    <source>
        <dbReference type="ARBA" id="ARBA00023157"/>
    </source>
</evidence>
<keyword evidence="2" id="KW-1015">Disulfide bond</keyword>